<feature type="domain" description="UvrD-like helicase ATP-binding" evidence="13">
    <location>
        <begin position="1"/>
        <end position="279"/>
    </location>
</feature>
<dbReference type="KEGG" id="mlo:mlr8166"/>
<dbReference type="InterPro" id="IPR014017">
    <property type="entry name" value="DNA_helicase_UvrD-like_C"/>
</dbReference>
<dbReference type="SUPFAM" id="SSF52540">
    <property type="entry name" value="P-loop containing nucleoside triphosphate hydrolases"/>
    <property type="match status" value="1"/>
</dbReference>
<keyword evidence="6" id="KW-0238">DNA-binding</keyword>
<dbReference type="PATRIC" id="fig|266835.9.peg.6525"/>
<dbReference type="PROSITE" id="PS51198">
    <property type="entry name" value="UVRD_HELICASE_ATP_BIND"/>
    <property type="match status" value="1"/>
</dbReference>
<evidence type="ECO:0000256" key="9">
    <source>
        <dbReference type="ARBA" id="ARBA00034808"/>
    </source>
</evidence>
<dbReference type="GO" id="GO:0043138">
    <property type="term" value="F:3'-5' DNA helicase activity"/>
    <property type="evidence" value="ECO:0007669"/>
    <property type="project" value="UniProtKB-EC"/>
</dbReference>
<keyword evidence="7" id="KW-0413">Isomerase</keyword>
<feature type="binding site" evidence="12">
    <location>
        <begin position="21"/>
        <end position="28"/>
    </location>
    <ligand>
        <name>ATP</name>
        <dbReference type="ChEBI" id="CHEBI:30616"/>
    </ligand>
</feature>
<dbReference type="Pfam" id="PF13361">
    <property type="entry name" value="UvrD_C"/>
    <property type="match status" value="1"/>
</dbReference>
<evidence type="ECO:0000256" key="6">
    <source>
        <dbReference type="ARBA" id="ARBA00023125"/>
    </source>
</evidence>
<dbReference type="Proteomes" id="UP000000552">
    <property type="component" value="Chromosome"/>
</dbReference>
<dbReference type="PANTHER" id="PTHR11070:SF2">
    <property type="entry name" value="ATP-DEPENDENT DNA HELICASE SRS2"/>
    <property type="match status" value="1"/>
</dbReference>
<dbReference type="Gene3D" id="3.40.50.300">
    <property type="entry name" value="P-loop containing nucleotide triphosphate hydrolases"/>
    <property type="match status" value="2"/>
</dbReference>
<dbReference type="eggNOG" id="COG0210">
    <property type="taxonomic scope" value="Bacteria"/>
</dbReference>
<dbReference type="RefSeq" id="WP_010915406.1">
    <property type="nucleotide sequence ID" value="NC_002678.2"/>
</dbReference>
<accession>Q983V0</accession>
<evidence type="ECO:0000313" key="15">
    <source>
        <dbReference type="Proteomes" id="UP000000552"/>
    </source>
</evidence>
<keyword evidence="3 12" id="KW-0378">Hydrolase</keyword>
<comment type="similarity">
    <text evidence="1">Belongs to the helicase family. UvrD subfamily.</text>
</comment>
<organism evidence="14 15">
    <name type="scientific">Mesorhizobium japonicum (strain LMG 29417 / CECT 9101 / MAFF 303099)</name>
    <name type="common">Mesorhizobium loti (strain MAFF 303099)</name>
    <dbReference type="NCBI Taxonomy" id="266835"/>
    <lineage>
        <taxon>Bacteria</taxon>
        <taxon>Pseudomonadati</taxon>
        <taxon>Pseudomonadota</taxon>
        <taxon>Alphaproteobacteria</taxon>
        <taxon>Hyphomicrobiales</taxon>
        <taxon>Phyllobacteriaceae</taxon>
        <taxon>Mesorhizobium</taxon>
    </lineage>
</organism>
<comment type="catalytic activity">
    <reaction evidence="11">
        <text>ATP + H2O = ADP + phosphate + H(+)</text>
        <dbReference type="Rhea" id="RHEA:13065"/>
        <dbReference type="ChEBI" id="CHEBI:15377"/>
        <dbReference type="ChEBI" id="CHEBI:15378"/>
        <dbReference type="ChEBI" id="CHEBI:30616"/>
        <dbReference type="ChEBI" id="CHEBI:43474"/>
        <dbReference type="ChEBI" id="CHEBI:456216"/>
        <dbReference type="EC" id="5.6.2.4"/>
    </reaction>
</comment>
<dbReference type="AlphaFoldDB" id="Q983V0"/>
<evidence type="ECO:0000256" key="3">
    <source>
        <dbReference type="ARBA" id="ARBA00022801"/>
    </source>
</evidence>
<evidence type="ECO:0000256" key="10">
    <source>
        <dbReference type="ARBA" id="ARBA00034923"/>
    </source>
</evidence>
<evidence type="ECO:0000259" key="13">
    <source>
        <dbReference type="PROSITE" id="PS51198"/>
    </source>
</evidence>
<evidence type="ECO:0000313" key="14">
    <source>
        <dbReference type="EMBL" id="BAB53780.1"/>
    </source>
</evidence>
<gene>
    <name evidence="14" type="ordered locus">mlr8166</name>
</gene>
<proteinExistence type="inferred from homology"/>
<dbReference type="CDD" id="cd17932">
    <property type="entry name" value="DEXQc_UvrD"/>
    <property type="match status" value="1"/>
</dbReference>
<evidence type="ECO:0000256" key="7">
    <source>
        <dbReference type="ARBA" id="ARBA00023235"/>
    </source>
</evidence>
<dbReference type="InterPro" id="IPR000212">
    <property type="entry name" value="DNA_helicase_UvrD/REP"/>
</dbReference>
<dbReference type="InterPro" id="IPR014016">
    <property type="entry name" value="UvrD-like_ATP-bd"/>
</dbReference>
<dbReference type="GO" id="GO:0005524">
    <property type="term" value="F:ATP binding"/>
    <property type="evidence" value="ECO:0007669"/>
    <property type="project" value="UniProtKB-UniRule"/>
</dbReference>
<dbReference type="EMBL" id="BA000012">
    <property type="protein sequence ID" value="BAB53780.1"/>
    <property type="molecule type" value="Genomic_DNA"/>
</dbReference>
<evidence type="ECO:0000256" key="8">
    <source>
        <dbReference type="ARBA" id="ARBA00034617"/>
    </source>
</evidence>
<dbReference type="InterPro" id="IPR013986">
    <property type="entry name" value="DExx_box_DNA_helicase_dom_sf"/>
</dbReference>
<protein>
    <recommendedName>
        <fullName evidence="9">DNA 3'-5' helicase</fullName>
        <ecNumber evidence="9">5.6.2.4</ecNumber>
    </recommendedName>
    <alternativeName>
        <fullName evidence="10">DNA 3'-5' helicase II</fullName>
    </alternativeName>
</protein>
<evidence type="ECO:0000256" key="4">
    <source>
        <dbReference type="ARBA" id="ARBA00022806"/>
    </source>
</evidence>
<evidence type="ECO:0000256" key="2">
    <source>
        <dbReference type="ARBA" id="ARBA00022741"/>
    </source>
</evidence>
<keyword evidence="5 12" id="KW-0067">ATP-binding</keyword>
<dbReference type="PANTHER" id="PTHR11070">
    <property type="entry name" value="UVRD / RECB / PCRA DNA HELICASE FAMILY MEMBER"/>
    <property type="match status" value="1"/>
</dbReference>
<comment type="catalytic activity">
    <reaction evidence="8">
        <text>Couples ATP hydrolysis with the unwinding of duplex DNA by translocating in the 3'-5' direction.</text>
        <dbReference type="EC" id="5.6.2.4"/>
    </reaction>
</comment>
<dbReference type="EC" id="5.6.2.4" evidence="9"/>
<evidence type="ECO:0000256" key="11">
    <source>
        <dbReference type="ARBA" id="ARBA00048988"/>
    </source>
</evidence>
<name>Q983V0_RHILO</name>
<evidence type="ECO:0000256" key="1">
    <source>
        <dbReference type="ARBA" id="ARBA00009922"/>
    </source>
</evidence>
<dbReference type="InterPro" id="IPR027417">
    <property type="entry name" value="P-loop_NTPase"/>
</dbReference>
<evidence type="ECO:0000256" key="12">
    <source>
        <dbReference type="PROSITE-ProRule" id="PRU00560"/>
    </source>
</evidence>
<dbReference type="HOGENOM" id="CLU_004585_5_10_5"/>
<dbReference type="Gene3D" id="1.10.10.160">
    <property type="match status" value="1"/>
</dbReference>
<dbReference type="GO" id="GO:0016887">
    <property type="term" value="F:ATP hydrolysis activity"/>
    <property type="evidence" value="ECO:0007669"/>
    <property type="project" value="RHEA"/>
</dbReference>
<keyword evidence="4 12" id="KW-0347">Helicase</keyword>
<dbReference type="Pfam" id="PF00580">
    <property type="entry name" value="UvrD-helicase"/>
    <property type="match status" value="1"/>
</dbReference>
<dbReference type="GO" id="GO:0003677">
    <property type="term" value="F:DNA binding"/>
    <property type="evidence" value="ECO:0007669"/>
    <property type="project" value="UniProtKB-KW"/>
</dbReference>
<reference evidence="14 15" key="1">
    <citation type="journal article" date="2000" name="DNA Res.">
        <title>Complete genome structure of the nitrogen-fixing symbiotic bacterium Mesorhizobium loti.</title>
        <authorList>
            <person name="Kaneko T."/>
            <person name="Nakamura Y."/>
            <person name="Sato S."/>
            <person name="Asamizu E."/>
            <person name="Kato T."/>
            <person name="Sasamoto S."/>
            <person name="Watanabe A."/>
            <person name="Idesawa K."/>
            <person name="Ishikawa A."/>
            <person name="Kawashima K."/>
            <person name="Kimura T."/>
            <person name="Kishida Y."/>
            <person name="Kiyokawa C."/>
            <person name="Kohara M."/>
            <person name="Matsumoto M."/>
            <person name="Matsuno A."/>
            <person name="Mochizuki Y."/>
            <person name="Nakayama S."/>
            <person name="Nakazaki N."/>
            <person name="Shimpo S."/>
            <person name="Sugimoto M."/>
            <person name="Takeuchi C."/>
            <person name="Yamada M."/>
            <person name="Tabata S."/>
        </authorList>
    </citation>
    <scope>NUCLEOTIDE SEQUENCE [LARGE SCALE GENOMIC DNA]</scope>
    <source>
        <strain evidence="15">LMG 29417 / CECT 9101 / MAFF 303099</strain>
    </source>
</reference>
<dbReference type="GO" id="GO:0000725">
    <property type="term" value="P:recombinational repair"/>
    <property type="evidence" value="ECO:0007669"/>
    <property type="project" value="TreeGrafter"/>
</dbReference>
<evidence type="ECO:0000256" key="5">
    <source>
        <dbReference type="ARBA" id="ARBA00022840"/>
    </source>
</evidence>
<sequence>MKLTSEQKLAVDCPDDLMLTACPGSGKTRVIISKLSRAVDAIRGTPRVAGCITYTNTAVHEIETRLRQHSQVGDEENYDVCTIHSFCLNHIFRPFCHRIEGYENGFEVITPDSEQFNEYASAASADFNRYNLTFREFEEFSLLQISEAGEPFGSVLDTGTIRREEALRFWQRLRNDGRADFSLILYHSLSLMRDHPEIVEFVASRFSHILIDEFQDTTELQIAILGLIAERGRTNFFMVGDPNQSIFGFAGARPDLADIFADEVGARTDLVLTGNFRSSEPIIEHAERIIARNPPMTAVGPARLFTEVPEYENGATAFAVITETFLPRLQGLGIPIGNAAILAPSWFTLFPLGRRLREFGVSIVGPGARPYRRNRLFAPLAEQICGHLMNPTAESIIGIERSLFNLFLDATGKRRYDVFTYEGRVLVFRLVAEASRLQEIHMGAMDWLTQAATVFSGILIELSFFGTAHRDLLSDSVTEMEADMRNTRVDVANLTVDELGVYSNGDAALKLSSLHNSKGREYDAVAMIDLHQGKIPNYRANTPEAIAEARRLFYVGITRARHYLLYSTDRADRRNIPTQFLRADGVRMV</sequence>
<keyword evidence="2 12" id="KW-0547">Nucleotide-binding</keyword>